<keyword evidence="2" id="KW-1185">Reference proteome</keyword>
<proteinExistence type="predicted"/>
<accession>A0AAD7R3C1</accession>
<dbReference type="Proteomes" id="UP001221898">
    <property type="component" value="Unassembled WGS sequence"/>
</dbReference>
<dbReference type="EMBL" id="JAINUG010001697">
    <property type="protein sequence ID" value="KAJ8355054.1"/>
    <property type="molecule type" value="Genomic_DNA"/>
</dbReference>
<dbReference type="AlphaFoldDB" id="A0AAD7R3C1"/>
<name>A0AAD7R3C1_9TELE</name>
<reference evidence="1" key="1">
    <citation type="journal article" date="2023" name="Science">
        <title>Genome structures resolve the early diversification of teleost fishes.</title>
        <authorList>
            <person name="Parey E."/>
            <person name="Louis A."/>
            <person name="Montfort J."/>
            <person name="Bouchez O."/>
            <person name="Roques C."/>
            <person name="Iampietro C."/>
            <person name="Lluch J."/>
            <person name="Castinel A."/>
            <person name="Donnadieu C."/>
            <person name="Desvignes T."/>
            <person name="Floi Bucao C."/>
            <person name="Jouanno E."/>
            <person name="Wen M."/>
            <person name="Mejri S."/>
            <person name="Dirks R."/>
            <person name="Jansen H."/>
            <person name="Henkel C."/>
            <person name="Chen W.J."/>
            <person name="Zahm M."/>
            <person name="Cabau C."/>
            <person name="Klopp C."/>
            <person name="Thompson A.W."/>
            <person name="Robinson-Rechavi M."/>
            <person name="Braasch I."/>
            <person name="Lecointre G."/>
            <person name="Bobe J."/>
            <person name="Postlethwait J.H."/>
            <person name="Berthelot C."/>
            <person name="Roest Crollius H."/>
            <person name="Guiguen Y."/>
        </authorList>
    </citation>
    <scope>NUCLEOTIDE SEQUENCE</scope>
    <source>
        <strain evidence="1">NC1722</strain>
    </source>
</reference>
<protein>
    <submittedName>
        <fullName evidence="1">Uncharacterized protein</fullName>
    </submittedName>
</protein>
<evidence type="ECO:0000313" key="1">
    <source>
        <dbReference type="EMBL" id="KAJ8355054.1"/>
    </source>
</evidence>
<comment type="caution">
    <text evidence="1">The sequence shown here is derived from an EMBL/GenBank/DDBJ whole genome shotgun (WGS) entry which is preliminary data.</text>
</comment>
<organism evidence="1 2">
    <name type="scientific">Aldrovandia affinis</name>
    <dbReference type="NCBI Taxonomy" id="143900"/>
    <lineage>
        <taxon>Eukaryota</taxon>
        <taxon>Metazoa</taxon>
        <taxon>Chordata</taxon>
        <taxon>Craniata</taxon>
        <taxon>Vertebrata</taxon>
        <taxon>Euteleostomi</taxon>
        <taxon>Actinopterygii</taxon>
        <taxon>Neopterygii</taxon>
        <taxon>Teleostei</taxon>
        <taxon>Notacanthiformes</taxon>
        <taxon>Halosauridae</taxon>
        <taxon>Aldrovandia</taxon>
    </lineage>
</organism>
<evidence type="ECO:0000313" key="2">
    <source>
        <dbReference type="Proteomes" id="UP001221898"/>
    </source>
</evidence>
<gene>
    <name evidence="1" type="ORF">AAFF_G00104110</name>
</gene>
<sequence>MPNCYTGKAAFPSISGFLGFNTQGCLASASCNSTTNGTILGATYLMTRTCCHRQLQTRGQRAGSVQLSLTAAASAPWWPPCGQLAVLDAAVKSQIGSPVFKQPLLFMPQLIPFCTKLNWLVYLHLYGICSLHSTLYTLTRVSFSSSDGQQHCENLLIPGNSLC</sequence>